<dbReference type="Pfam" id="PF14742">
    <property type="entry name" value="GDE_N_bis"/>
    <property type="match status" value="1"/>
</dbReference>
<dbReference type="GO" id="GO:0005975">
    <property type="term" value="P:carbohydrate metabolic process"/>
    <property type="evidence" value="ECO:0007669"/>
    <property type="project" value="InterPro"/>
</dbReference>
<feature type="domain" description="Putative glycogen debranching enzyme N-terminal" evidence="1">
    <location>
        <begin position="41"/>
        <end position="231"/>
    </location>
</feature>
<proteinExistence type="predicted"/>
<dbReference type="EMBL" id="SULG01000019">
    <property type="protein sequence ID" value="TLD42469.1"/>
    <property type="molecule type" value="Genomic_DNA"/>
</dbReference>
<dbReference type="Pfam" id="PF22422">
    <property type="entry name" value="MGH1-like_GH"/>
    <property type="match status" value="1"/>
</dbReference>
<evidence type="ECO:0000259" key="2">
    <source>
        <dbReference type="Pfam" id="PF22422"/>
    </source>
</evidence>
<evidence type="ECO:0000259" key="1">
    <source>
        <dbReference type="Pfam" id="PF14742"/>
    </source>
</evidence>
<dbReference type="InterPro" id="IPR054491">
    <property type="entry name" value="MGH1-like_GH"/>
</dbReference>
<dbReference type="SUPFAM" id="SSF48208">
    <property type="entry name" value="Six-hairpin glycosidases"/>
    <property type="match status" value="1"/>
</dbReference>
<protein>
    <submittedName>
        <fullName evidence="3">Glycogen debranching enzyme</fullName>
    </submittedName>
</protein>
<sequence length="733" mass="84226">MEQHLEDLQERFVKTANKIQIGNEYYIRASAVAVNLEKLVLKKNETFLVCDNRTDIPGRVSGEMGFYFEGTRFLNELDFRIAGEYPILLKSFANEDLMADLTNSDICQDGAVLIPRDSIIINRKVSVENALLVSEFTLKNFHIVPIRFSIEVSFGGDFMDIFEVRGAMRPSRGKLFPPEWQDGELLLSYQGLDNIDRTTSITLDPKPDEIEGREVRYWIELNPREEKKIRLTVKAKAEEEKKPFVLLVPSFKNTTHNNFNQWVHSGCSITSSNELFNKWINRSLRDIYILNTHTPWGLMPYAGIPWYVAPFGRDSCITALELLPFRPELAEGTLNFLAHYQGKTFNTFKDEQPGKILHELRRGEMANLQEIPFVPYYGTIDASPLFLILLYQYATWSGNLSKVKKWWPKALKILDWIDRYGDIDGDGYLEYYKESPKGLINQGWKDSWDSIFHKNGELAQAPIALAEVQGYTYMAKSGMSCLAGLFSDFDLAKRLQKEAEQLKEKFHKDFWMEEEKFFGIATDKKKELCRIVSSNPGHCLWTGLIDSKIAEQVAQRLFRDDMFSGWGIRTVAEKEARFNPMSYHNGSVWPHDNALILSGLKKYGLNSYVDKLATALSDVSTFYSDCRLPELFCGFRRISTHGPTPYPTSCSPQAWSTGVVFEVLKAFIGLEGDAINNRVYFIRPQLPEWLNWIEITNLKISGKYLDFYVIRGPYTTTIEIQRKSEDLEVVIKG</sequence>
<reference evidence="3 4" key="1">
    <citation type="submission" date="2019-04" db="EMBL/GenBank/DDBJ databases">
        <title>Genome of a novel bacterium Candidatus Jettenia ecosi reconstructed from metagenome of an anammox bioreactor.</title>
        <authorList>
            <person name="Mardanov A.V."/>
            <person name="Beletsky A.V."/>
            <person name="Ravin N.V."/>
            <person name="Botchkova E.A."/>
            <person name="Litti Y.V."/>
            <person name="Nozhevnikova A.N."/>
        </authorList>
    </citation>
    <scope>NUCLEOTIDE SEQUENCE [LARGE SCALE GENOMIC DNA]</scope>
    <source>
        <strain evidence="3">J2</strain>
    </source>
</reference>
<name>A0A533QD99_9BACT</name>
<evidence type="ECO:0000313" key="4">
    <source>
        <dbReference type="Proteomes" id="UP000319783"/>
    </source>
</evidence>
<dbReference type="InterPro" id="IPR012341">
    <property type="entry name" value="6hp_glycosidase-like_sf"/>
</dbReference>
<evidence type="ECO:0000313" key="3">
    <source>
        <dbReference type="EMBL" id="TLD42469.1"/>
    </source>
</evidence>
<gene>
    <name evidence="3" type="ORF">JETT_1212</name>
</gene>
<dbReference type="InterPro" id="IPR008928">
    <property type="entry name" value="6-hairpin_glycosidase_sf"/>
</dbReference>
<dbReference type="Proteomes" id="UP000319783">
    <property type="component" value="Unassembled WGS sequence"/>
</dbReference>
<organism evidence="3 4">
    <name type="scientific">Candidatus Jettenia ecosi</name>
    <dbReference type="NCBI Taxonomy" id="2494326"/>
    <lineage>
        <taxon>Bacteria</taxon>
        <taxon>Pseudomonadati</taxon>
        <taxon>Planctomycetota</taxon>
        <taxon>Candidatus Brocadiia</taxon>
        <taxon>Candidatus Brocadiales</taxon>
        <taxon>Candidatus Brocadiaceae</taxon>
        <taxon>Candidatus Jettenia</taxon>
    </lineage>
</organism>
<comment type="caution">
    <text evidence="3">The sequence shown here is derived from an EMBL/GenBank/DDBJ whole genome shotgun (WGS) entry which is preliminary data.</text>
</comment>
<dbReference type="InterPro" id="IPR032856">
    <property type="entry name" value="GDE_N_bis"/>
</dbReference>
<feature type="domain" description="Mannosylglycerate hydrolase MGH1-like glycoside hydrolase" evidence="2">
    <location>
        <begin position="314"/>
        <end position="617"/>
    </location>
</feature>
<dbReference type="Gene3D" id="1.50.10.10">
    <property type="match status" value="1"/>
</dbReference>
<accession>A0A533QD99</accession>
<dbReference type="AlphaFoldDB" id="A0A533QD99"/>